<feature type="compositionally biased region" description="Polar residues" evidence="1">
    <location>
        <begin position="283"/>
        <end position="300"/>
    </location>
</feature>
<dbReference type="EMBL" id="FCNV02000001">
    <property type="protein sequence ID" value="SAL09501.1"/>
    <property type="molecule type" value="Genomic_DNA"/>
</dbReference>
<evidence type="ECO:0000256" key="1">
    <source>
        <dbReference type="SAM" id="MobiDB-lite"/>
    </source>
</evidence>
<sequence length="300" mass="32933">MPPKDTVNNGLTSVQTHEFPVIGIRFEGNNAEQRELDLNQLGQSIQGFARILAVSAHFLKTSKLSKHLDALDVQVVAVPVAEHHCYEVLAVVKSIVGSRELWSCVFGALLTTLVQYVLSRRDKDEMKYLSEALQQALRNNQGTVDKLTDTINKMADALRPAARQALTPIDRSCKNIDLYASGEKFAELSGDHKRAFADADLAISDHTAVYAGLISEFDMTTGSCKVTLDGDVARIPAQVTDPIFNRPNNPYVEAMAAMRMLRFVAKAELNSDGEPLKLYISDTAENSRSSTNPPLTPQSD</sequence>
<dbReference type="InterPro" id="IPR057706">
    <property type="entry name" value="DUF7946"/>
</dbReference>
<evidence type="ECO:0000259" key="3">
    <source>
        <dbReference type="Pfam" id="PF25679"/>
    </source>
</evidence>
<feature type="region of interest" description="Disordered" evidence="1">
    <location>
        <begin position="281"/>
        <end position="300"/>
    </location>
</feature>
<evidence type="ECO:0000313" key="4">
    <source>
        <dbReference type="EMBL" id="SAL09501.1"/>
    </source>
</evidence>
<dbReference type="InterPro" id="IPR057707">
    <property type="entry name" value="DUF7947"/>
</dbReference>
<dbReference type="OrthoDB" id="9126725at2"/>
<dbReference type="Proteomes" id="UP000198263">
    <property type="component" value="Unassembled WGS sequence"/>
</dbReference>
<comment type="caution">
    <text evidence="4">The sequence shown here is derived from an EMBL/GenBank/DDBJ whole genome shotgun (WGS) entry which is preliminary data.</text>
</comment>
<dbReference type="Pfam" id="PF25679">
    <property type="entry name" value="DUF7947"/>
    <property type="match status" value="1"/>
</dbReference>
<dbReference type="RefSeq" id="WP_040052856.1">
    <property type="nucleotide sequence ID" value="NZ_FCNV02000001.1"/>
</dbReference>
<dbReference type="AlphaFoldDB" id="A0A658QQ73"/>
<accession>A0A658QQ73</accession>
<organism evidence="4 5">
    <name type="scientific">Caballeronia concitans</name>
    <dbReference type="NCBI Taxonomy" id="1777133"/>
    <lineage>
        <taxon>Bacteria</taxon>
        <taxon>Pseudomonadati</taxon>
        <taxon>Pseudomonadota</taxon>
        <taxon>Betaproteobacteria</taxon>
        <taxon>Burkholderiales</taxon>
        <taxon>Burkholderiaceae</taxon>
        <taxon>Caballeronia</taxon>
    </lineage>
</organism>
<proteinExistence type="predicted"/>
<feature type="domain" description="DUF7947" evidence="3">
    <location>
        <begin position="207"/>
        <end position="283"/>
    </location>
</feature>
<evidence type="ECO:0000259" key="2">
    <source>
        <dbReference type="Pfam" id="PF25678"/>
    </source>
</evidence>
<feature type="domain" description="DUF7946" evidence="2">
    <location>
        <begin position="24"/>
        <end position="184"/>
    </location>
</feature>
<name>A0A658QQ73_9BURK</name>
<protein>
    <submittedName>
        <fullName evidence="4">Uncharacterized protein</fullName>
    </submittedName>
</protein>
<keyword evidence="5" id="KW-1185">Reference proteome</keyword>
<evidence type="ECO:0000313" key="5">
    <source>
        <dbReference type="Proteomes" id="UP000198263"/>
    </source>
</evidence>
<gene>
    <name evidence="4" type="ORF">AWB72_00129</name>
</gene>
<reference evidence="4 5" key="1">
    <citation type="submission" date="2016-01" db="EMBL/GenBank/DDBJ databases">
        <authorList>
            <person name="Peeters C."/>
        </authorList>
    </citation>
    <scope>NUCLEOTIDE SEQUENCE [LARGE SCALE GENOMIC DNA]</scope>
    <source>
        <strain evidence="4">LMG 29315</strain>
    </source>
</reference>
<dbReference type="Pfam" id="PF25678">
    <property type="entry name" value="DUF7946"/>
    <property type="match status" value="1"/>
</dbReference>